<evidence type="ECO:0000259" key="6">
    <source>
        <dbReference type="PROSITE" id="PS50850"/>
    </source>
</evidence>
<evidence type="ECO:0000313" key="7">
    <source>
        <dbReference type="EMBL" id="MCP2160225.1"/>
    </source>
</evidence>
<dbReference type="InterPro" id="IPR020846">
    <property type="entry name" value="MFS_dom"/>
</dbReference>
<dbReference type="RefSeq" id="WP_253653793.1">
    <property type="nucleotide sequence ID" value="NZ_BAAAOE010000001.1"/>
</dbReference>
<feature type="transmembrane region" description="Helical" evidence="5">
    <location>
        <begin position="429"/>
        <end position="446"/>
    </location>
</feature>
<comment type="subcellular location">
    <subcellularLocation>
        <location evidence="1">Cell membrane</location>
        <topology evidence="1">Multi-pass membrane protein</topology>
    </subcellularLocation>
</comment>
<feature type="transmembrane region" description="Helical" evidence="5">
    <location>
        <begin position="25"/>
        <end position="47"/>
    </location>
</feature>
<dbReference type="Proteomes" id="UP001205740">
    <property type="component" value="Unassembled WGS sequence"/>
</dbReference>
<feature type="domain" description="Major facilitator superfamily (MFS) profile" evidence="6">
    <location>
        <begin position="16"/>
        <end position="449"/>
    </location>
</feature>
<feature type="transmembrane region" description="Helical" evidence="5">
    <location>
        <begin position="53"/>
        <end position="70"/>
    </location>
</feature>
<feature type="transmembrane region" description="Helical" evidence="5">
    <location>
        <begin position="82"/>
        <end position="101"/>
    </location>
</feature>
<dbReference type="Pfam" id="PF07690">
    <property type="entry name" value="MFS_1"/>
    <property type="match status" value="1"/>
</dbReference>
<keyword evidence="3 5" id="KW-1133">Transmembrane helix</keyword>
<dbReference type="InterPro" id="IPR036259">
    <property type="entry name" value="MFS_trans_sf"/>
</dbReference>
<evidence type="ECO:0000313" key="8">
    <source>
        <dbReference type="Proteomes" id="UP001205740"/>
    </source>
</evidence>
<gene>
    <name evidence="7" type="ORF">LX12_001404</name>
</gene>
<name>A0ABT1H0R1_9NOCA</name>
<feature type="transmembrane region" description="Helical" evidence="5">
    <location>
        <begin position="398"/>
        <end position="417"/>
    </location>
</feature>
<evidence type="ECO:0000256" key="5">
    <source>
        <dbReference type="SAM" id="Phobius"/>
    </source>
</evidence>
<feature type="transmembrane region" description="Helical" evidence="5">
    <location>
        <begin position="234"/>
        <end position="250"/>
    </location>
</feature>
<evidence type="ECO:0000256" key="2">
    <source>
        <dbReference type="ARBA" id="ARBA00022692"/>
    </source>
</evidence>
<feature type="transmembrane region" description="Helical" evidence="5">
    <location>
        <begin position="301"/>
        <end position="322"/>
    </location>
</feature>
<comment type="caution">
    <text evidence="7">The sequence shown here is derived from an EMBL/GenBank/DDBJ whole genome shotgun (WGS) entry which is preliminary data.</text>
</comment>
<dbReference type="PROSITE" id="PS50850">
    <property type="entry name" value="MFS"/>
    <property type="match status" value="1"/>
</dbReference>
<accession>A0ABT1H0R1</accession>
<evidence type="ECO:0000256" key="1">
    <source>
        <dbReference type="ARBA" id="ARBA00004651"/>
    </source>
</evidence>
<feature type="transmembrane region" description="Helical" evidence="5">
    <location>
        <begin position="107"/>
        <end position="128"/>
    </location>
</feature>
<dbReference type="PANTHER" id="PTHR42718">
    <property type="entry name" value="MAJOR FACILITATOR SUPERFAMILY MULTIDRUG TRANSPORTER MFSC"/>
    <property type="match status" value="1"/>
</dbReference>
<sequence length="459" mass="47826">MTAGAVETDTGFDRRLLAPMMIGSILNPINSSIIAIALVPIAVALGAPASQTAWLVSGLYLATAVGQPVMGRLIDVHGPRRLYLVGALCTVAAGILGVVAPDLWVLVIARVLLGIGTCAAYPASMYLIRMEGDRTGTASPAGVLTALSVTTQTIAVIGPTLGGLLIGLGGWRATFAVNIPLGVAILVLGLLFLPRTVPASGGQGTGSDWVGVALFTAMVLSLLVFLMHLSLDRMWLPVLAVGVGTAFVLWERRRTHPFIDVAVFVGNRPLVVTYVRAVLAATVSYSYLYGYTQWLQETRELSATAAGLVLLPTFVVGIVVSVTTGRRPQIRRKLLVGAVAQMAAAALILSTWTDAPVWYLVLTAAVTGVPQGLINLAVQNTLYHQADPGRMGASSGLLRTFMYSGAMLASAASGAFFGARATTAGVHELALFMLVVAAVLAVLTVVDRSLRAVDAAAQS</sequence>
<organism evidence="7 8">
    <name type="scientific">Williamsia serinedens</name>
    <dbReference type="NCBI Taxonomy" id="391736"/>
    <lineage>
        <taxon>Bacteria</taxon>
        <taxon>Bacillati</taxon>
        <taxon>Actinomycetota</taxon>
        <taxon>Actinomycetes</taxon>
        <taxon>Mycobacteriales</taxon>
        <taxon>Nocardiaceae</taxon>
        <taxon>Williamsia</taxon>
    </lineage>
</organism>
<keyword evidence="4 5" id="KW-0472">Membrane</keyword>
<evidence type="ECO:0000256" key="3">
    <source>
        <dbReference type="ARBA" id="ARBA00022989"/>
    </source>
</evidence>
<dbReference type="Gene3D" id="1.20.1250.20">
    <property type="entry name" value="MFS general substrate transporter like domains"/>
    <property type="match status" value="1"/>
</dbReference>
<dbReference type="SUPFAM" id="SSF103473">
    <property type="entry name" value="MFS general substrate transporter"/>
    <property type="match status" value="1"/>
</dbReference>
<feature type="transmembrane region" description="Helical" evidence="5">
    <location>
        <begin position="271"/>
        <end position="289"/>
    </location>
</feature>
<feature type="transmembrane region" description="Helical" evidence="5">
    <location>
        <begin position="358"/>
        <end position="378"/>
    </location>
</feature>
<keyword evidence="2 5" id="KW-0812">Transmembrane</keyword>
<proteinExistence type="predicted"/>
<evidence type="ECO:0000256" key="4">
    <source>
        <dbReference type="ARBA" id="ARBA00023136"/>
    </source>
</evidence>
<feature type="transmembrane region" description="Helical" evidence="5">
    <location>
        <begin position="209"/>
        <end position="228"/>
    </location>
</feature>
<protein>
    <submittedName>
        <fullName evidence="7">Arabinose efflux permease, MFS family</fullName>
    </submittedName>
</protein>
<dbReference type="EMBL" id="JAMTCG010000002">
    <property type="protein sequence ID" value="MCP2160225.1"/>
    <property type="molecule type" value="Genomic_DNA"/>
</dbReference>
<feature type="transmembrane region" description="Helical" evidence="5">
    <location>
        <begin position="140"/>
        <end position="169"/>
    </location>
</feature>
<feature type="transmembrane region" description="Helical" evidence="5">
    <location>
        <begin position="334"/>
        <end position="352"/>
    </location>
</feature>
<dbReference type="InterPro" id="IPR011701">
    <property type="entry name" value="MFS"/>
</dbReference>
<keyword evidence="8" id="KW-1185">Reference proteome</keyword>
<reference evidence="7 8" key="1">
    <citation type="submission" date="2022-06" db="EMBL/GenBank/DDBJ databases">
        <title>Genomic Encyclopedia of Archaeal and Bacterial Type Strains, Phase II (KMG-II): from individual species to whole genera.</title>
        <authorList>
            <person name="Goeker M."/>
        </authorList>
    </citation>
    <scope>NUCLEOTIDE SEQUENCE [LARGE SCALE GENOMIC DNA]</scope>
    <source>
        <strain evidence="7 8">DSM 45037</strain>
    </source>
</reference>
<feature type="transmembrane region" description="Helical" evidence="5">
    <location>
        <begin position="175"/>
        <end position="197"/>
    </location>
</feature>
<dbReference type="Gene3D" id="1.20.1720.10">
    <property type="entry name" value="Multidrug resistance protein D"/>
    <property type="match status" value="1"/>
</dbReference>
<dbReference type="PANTHER" id="PTHR42718:SF49">
    <property type="entry name" value="EXPORT PROTEIN"/>
    <property type="match status" value="1"/>
</dbReference>